<organism evidence="1 2">
    <name type="scientific">Artemia franciscana</name>
    <name type="common">Brine shrimp</name>
    <name type="synonym">Artemia sanfranciscana</name>
    <dbReference type="NCBI Taxonomy" id="6661"/>
    <lineage>
        <taxon>Eukaryota</taxon>
        <taxon>Metazoa</taxon>
        <taxon>Ecdysozoa</taxon>
        <taxon>Arthropoda</taxon>
        <taxon>Crustacea</taxon>
        <taxon>Branchiopoda</taxon>
        <taxon>Anostraca</taxon>
        <taxon>Artemiidae</taxon>
        <taxon>Artemia</taxon>
    </lineage>
</organism>
<comment type="caution">
    <text evidence="1">The sequence shown here is derived from an EMBL/GenBank/DDBJ whole genome shotgun (WGS) entry which is preliminary data.</text>
</comment>
<dbReference type="EMBL" id="JAVRJZ010000017">
    <property type="protein sequence ID" value="KAK2709800.1"/>
    <property type="molecule type" value="Genomic_DNA"/>
</dbReference>
<dbReference type="Proteomes" id="UP001187531">
    <property type="component" value="Unassembled WGS sequence"/>
</dbReference>
<keyword evidence="2" id="KW-1185">Reference proteome</keyword>
<evidence type="ECO:0000313" key="2">
    <source>
        <dbReference type="Proteomes" id="UP001187531"/>
    </source>
</evidence>
<dbReference type="AlphaFoldDB" id="A0AA88L6I9"/>
<proteinExistence type="predicted"/>
<protein>
    <submittedName>
        <fullName evidence="1">Uncharacterized protein</fullName>
    </submittedName>
</protein>
<name>A0AA88L6I9_ARTSF</name>
<gene>
    <name evidence="1" type="ORF">QYM36_013465</name>
</gene>
<accession>A0AA88L6I9</accession>
<evidence type="ECO:0000313" key="1">
    <source>
        <dbReference type="EMBL" id="KAK2709800.1"/>
    </source>
</evidence>
<sequence length="161" mass="18051">MKDLGFLVLGHISVTEELTLALNQTLSENYNHLKTLVEVVEPNDKLEDIVSEFLPNSLENGLIICINLRDPKWEKILRDNLAVISRLRVMCFLMLMGSSLTDNEFADECQKIGEMKTSSRVLKIFSLTPMELKSCLKEKASALITATRAANGSTQLTSFML</sequence>
<reference evidence="1" key="1">
    <citation type="submission" date="2023-07" db="EMBL/GenBank/DDBJ databases">
        <title>Chromosome-level genome assembly of Artemia franciscana.</title>
        <authorList>
            <person name="Jo E."/>
        </authorList>
    </citation>
    <scope>NUCLEOTIDE SEQUENCE</scope>
    <source>
        <tissue evidence="1">Whole body</tissue>
    </source>
</reference>